<name>A0ABT3X328_9BACL</name>
<dbReference type="InterPro" id="IPR002798">
    <property type="entry name" value="SpoIIM-like"/>
</dbReference>
<keyword evidence="1" id="KW-0812">Transmembrane</keyword>
<keyword evidence="1" id="KW-0472">Membrane</keyword>
<evidence type="ECO:0000313" key="3">
    <source>
        <dbReference type="Proteomes" id="UP001208017"/>
    </source>
</evidence>
<accession>A0ABT3X328</accession>
<dbReference type="Pfam" id="PF01944">
    <property type="entry name" value="SpoIIM"/>
    <property type="match status" value="1"/>
</dbReference>
<dbReference type="NCBIfam" id="TIGR02831">
    <property type="entry name" value="spo_II_M"/>
    <property type="match status" value="1"/>
</dbReference>
<dbReference type="PIRSF" id="PIRSF038973">
    <property type="entry name" value="SpoIIM"/>
    <property type="match status" value="1"/>
</dbReference>
<protein>
    <submittedName>
        <fullName evidence="2">Stage II sporulation protein M</fullName>
    </submittedName>
</protein>
<dbReference type="RefSeq" id="WP_267150355.1">
    <property type="nucleotide sequence ID" value="NZ_JAPMLT010000001.1"/>
</dbReference>
<reference evidence="2 3" key="1">
    <citation type="submission" date="2022-11" db="EMBL/GenBank/DDBJ databases">
        <title>Study of microbial diversity in lake waters.</title>
        <authorList>
            <person name="Zhang J."/>
        </authorList>
    </citation>
    <scope>NUCLEOTIDE SEQUENCE [LARGE SCALE GENOMIC DNA]</scope>
    <source>
        <strain evidence="2 3">DT12</strain>
    </source>
</reference>
<sequence>MVRKVKISVSGYLKDHMSLFVFVSVLFMIGVLFGAIVVGALADSQVQSLHDALKGFFQALNMEQTGTTPSEIAWHSAAGFLKTTGMLWILGLSIIGLPVIVILIFIKGFMIGFTVGVVVSQFQAKGILFALAAVLPQNLIYIPALLVCGVAGISFSLALVKSRFGHEQPVLRMSAGTMLYRNFLSYTGLVATVAMAMILAAFVEGYLSPALMRAVIPHL</sequence>
<dbReference type="EMBL" id="JAPMLT010000001">
    <property type="protein sequence ID" value="MCX7569134.1"/>
    <property type="molecule type" value="Genomic_DNA"/>
</dbReference>
<keyword evidence="3" id="KW-1185">Reference proteome</keyword>
<keyword evidence="1" id="KW-1133">Transmembrane helix</keyword>
<comment type="caution">
    <text evidence="2">The sequence shown here is derived from an EMBL/GenBank/DDBJ whole genome shotgun (WGS) entry which is preliminary data.</text>
</comment>
<evidence type="ECO:0000256" key="1">
    <source>
        <dbReference type="SAM" id="Phobius"/>
    </source>
</evidence>
<feature type="transmembrane region" description="Helical" evidence="1">
    <location>
        <begin position="183"/>
        <end position="203"/>
    </location>
</feature>
<evidence type="ECO:0000313" key="2">
    <source>
        <dbReference type="EMBL" id="MCX7569134.1"/>
    </source>
</evidence>
<gene>
    <name evidence="2" type="primary">spoIIM</name>
    <name evidence="2" type="ORF">OS242_04065</name>
</gene>
<feature type="transmembrane region" description="Helical" evidence="1">
    <location>
        <begin position="140"/>
        <end position="162"/>
    </location>
</feature>
<dbReference type="Proteomes" id="UP001208017">
    <property type="component" value="Unassembled WGS sequence"/>
</dbReference>
<feature type="transmembrane region" description="Helical" evidence="1">
    <location>
        <begin position="86"/>
        <end position="106"/>
    </location>
</feature>
<organism evidence="2 3">
    <name type="scientific">Tumebacillus lacus</name>
    <dbReference type="NCBI Taxonomy" id="2995335"/>
    <lineage>
        <taxon>Bacteria</taxon>
        <taxon>Bacillati</taxon>
        <taxon>Bacillota</taxon>
        <taxon>Bacilli</taxon>
        <taxon>Bacillales</taxon>
        <taxon>Alicyclobacillaceae</taxon>
        <taxon>Tumebacillus</taxon>
    </lineage>
</organism>
<feature type="transmembrane region" description="Helical" evidence="1">
    <location>
        <begin position="20"/>
        <end position="42"/>
    </location>
</feature>
<dbReference type="InterPro" id="IPR014196">
    <property type="entry name" value="SpoIIM"/>
</dbReference>
<proteinExistence type="predicted"/>
<feature type="transmembrane region" description="Helical" evidence="1">
    <location>
        <begin position="113"/>
        <end position="134"/>
    </location>
</feature>